<sequence length="226" mass="23310">MGCPLHPGLPGSAGGSLHPGAGVCRAAEGRGRASPSCSAQLTGMRGDSLLERLSKRSIGDRGGLYCTSALPELSTFGGGGARPLPGKAGLSSAFYSVGMPRSRLDPCSGPSPPHQGVGSFQHALKALVPGLSGDSGCWWCPSFGVWPPSTDATSQRPGIRVEEGLFVSDSSGACAMPARVTPVLALSVPINVPCICLRQPAHPAPGQMHRLRIDWTMTWKPSDSSK</sequence>
<evidence type="ECO:0000313" key="1">
    <source>
        <dbReference type="EMBL" id="VTJ73191.1"/>
    </source>
</evidence>
<organism evidence="1 2">
    <name type="scientific">Marmota monax</name>
    <name type="common">Woodchuck</name>
    <dbReference type="NCBI Taxonomy" id="9995"/>
    <lineage>
        <taxon>Eukaryota</taxon>
        <taxon>Metazoa</taxon>
        <taxon>Chordata</taxon>
        <taxon>Craniata</taxon>
        <taxon>Vertebrata</taxon>
        <taxon>Euteleostomi</taxon>
        <taxon>Mammalia</taxon>
        <taxon>Eutheria</taxon>
        <taxon>Euarchontoglires</taxon>
        <taxon>Glires</taxon>
        <taxon>Rodentia</taxon>
        <taxon>Sciuromorpha</taxon>
        <taxon>Sciuridae</taxon>
        <taxon>Xerinae</taxon>
        <taxon>Marmotini</taxon>
        <taxon>Marmota</taxon>
    </lineage>
</organism>
<keyword evidence="2" id="KW-1185">Reference proteome</keyword>
<dbReference type="Proteomes" id="UP000335636">
    <property type="component" value="Unassembled WGS sequence"/>
</dbReference>
<name>A0A5E4BW23_MARMO</name>
<accession>A0A5E4BW23</accession>
<evidence type="ECO:0000313" key="2">
    <source>
        <dbReference type="Proteomes" id="UP000335636"/>
    </source>
</evidence>
<reference evidence="1" key="1">
    <citation type="submission" date="2019-04" db="EMBL/GenBank/DDBJ databases">
        <authorList>
            <person name="Alioto T."/>
            <person name="Alioto T."/>
        </authorList>
    </citation>
    <scope>NUCLEOTIDE SEQUENCE [LARGE SCALE GENOMIC DNA]</scope>
</reference>
<protein>
    <submittedName>
        <fullName evidence="1">Uncharacterized protein</fullName>
    </submittedName>
</protein>
<gene>
    <name evidence="1" type="ORF">MONAX_5E025038</name>
</gene>
<comment type="caution">
    <text evidence="1">The sequence shown here is derived from an EMBL/GenBank/DDBJ whole genome shotgun (WGS) entry which is preliminary data.</text>
</comment>
<dbReference type="AlphaFoldDB" id="A0A5E4BW23"/>
<proteinExistence type="predicted"/>
<dbReference type="EMBL" id="CABDUW010000665">
    <property type="protein sequence ID" value="VTJ73191.1"/>
    <property type="molecule type" value="Genomic_DNA"/>
</dbReference>